<proteinExistence type="predicted"/>
<dbReference type="AlphaFoldDB" id="A0A1R3IJJ8"/>
<comment type="caution">
    <text evidence="1">The sequence shown here is derived from an EMBL/GenBank/DDBJ whole genome shotgun (WGS) entry which is preliminary data.</text>
</comment>
<evidence type="ECO:0000313" key="2">
    <source>
        <dbReference type="Proteomes" id="UP000187203"/>
    </source>
</evidence>
<accession>A0A1R3IJJ8</accession>
<keyword evidence="2" id="KW-1185">Reference proteome</keyword>
<protein>
    <submittedName>
        <fullName evidence="1">Heat shock factor protein 2</fullName>
    </submittedName>
</protein>
<keyword evidence="1" id="KW-0346">Stress response</keyword>
<name>A0A1R3IJJ8_9ROSI</name>
<reference evidence="2" key="1">
    <citation type="submission" date="2013-09" db="EMBL/GenBank/DDBJ databases">
        <title>Corchorus olitorius genome sequencing.</title>
        <authorList>
            <person name="Alam M."/>
            <person name="Haque M.S."/>
            <person name="Islam M.S."/>
            <person name="Emdad E.M."/>
            <person name="Islam M.M."/>
            <person name="Ahmed B."/>
            <person name="Halim A."/>
            <person name="Hossen Q.M.M."/>
            <person name="Hossain M.Z."/>
            <person name="Ahmed R."/>
            <person name="Khan M.M."/>
            <person name="Islam R."/>
            <person name="Rashid M.M."/>
            <person name="Khan S.A."/>
            <person name="Rahman M.S."/>
            <person name="Alam M."/>
            <person name="Yahiya A.S."/>
            <person name="Khan M.S."/>
            <person name="Azam M.S."/>
            <person name="Haque T."/>
            <person name="Lashkar M.Z.H."/>
            <person name="Akhand A.I."/>
            <person name="Morshed G."/>
            <person name="Roy S."/>
            <person name="Uddin K.S."/>
            <person name="Rabeya T."/>
            <person name="Hossain A.S."/>
            <person name="Chowdhury A."/>
            <person name="Snigdha A.R."/>
            <person name="Mortoza M.S."/>
            <person name="Matin S.A."/>
            <person name="Hoque S.M.E."/>
            <person name="Islam M.K."/>
            <person name="Roy D.K."/>
            <person name="Haider R."/>
            <person name="Moosa M.M."/>
            <person name="Elias S.M."/>
            <person name="Hasan A.M."/>
            <person name="Jahan S."/>
            <person name="Shafiuddin M."/>
            <person name="Mahmood N."/>
            <person name="Shommy N.S."/>
        </authorList>
    </citation>
    <scope>NUCLEOTIDE SEQUENCE [LARGE SCALE GENOMIC DNA]</scope>
    <source>
        <strain evidence="2">cv. O-4</strain>
    </source>
</reference>
<dbReference type="Proteomes" id="UP000187203">
    <property type="component" value="Unassembled WGS sequence"/>
</dbReference>
<sequence>MGDGVEMGGRYFRTTNQASVEHVMDSVTNALKGTEATYRTQLGLGEGGEYSPTTPGLGHVANRNVCGPGLDIRSSAGAQIGGMPNVSVQQPIRAPNQQTMAVSTPSFVFGVGSTSG</sequence>
<organism evidence="1 2">
    <name type="scientific">Corchorus olitorius</name>
    <dbReference type="NCBI Taxonomy" id="93759"/>
    <lineage>
        <taxon>Eukaryota</taxon>
        <taxon>Viridiplantae</taxon>
        <taxon>Streptophyta</taxon>
        <taxon>Embryophyta</taxon>
        <taxon>Tracheophyta</taxon>
        <taxon>Spermatophyta</taxon>
        <taxon>Magnoliopsida</taxon>
        <taxon>eudicotyledons</taxon>
        <taxon>Gunneridae</taxon>
        <taxon>Pentapetalae</taxon>
        <taxon>rosids</taxon>
        <taxon>malvids</taxon>
        <taxon>Malvales</taxon>
        <taxon>Malvaceae</taxon>
        <taxon>Grewioideae</taxon>
        <taxon>Apeibeae</taxon>
        <taxon>Corchorus</taxon>
    </lineage>
</organism>
<evidence type="ECO:0000313" key="1">
    <source>
        <dbReference type="EMBL" id="OMO82691.1"/>
    </source>
</evidence>
<dbReference type="EMBL" id="AWUE01018086">
    <property type="protein sequence ID" value="OMO82691.1"/>
    <property type="molecule type" value="Genomic_DNA"/>
</dbReference>
<gene>
    <name evidence="1" type="ORF">COLO4_22883</name>
</gene>